<feature type="transmembrane region" description="Helical" evidence="13">
    <location>
        <begin position="6"/>
        <end position="31"/>
    </location>
</feature>
<proteinExistence type="inferred from homology"/>
<dbReference type="Proteomes" id="UP000095552">
    <property type="component" value="Unassembled WGS sequence"/>
</dbReference>
<evidence type="ECO:0000313" key="15">
    <source>
        <dbReference type="Proteomes" id="UP000095552"/>
    </source>
</evidence>
<evidence type="ECO:0000256" key="4">
    <source>
        <dbReference type="ARBA" id="ARBA00022692"/>
    </source>
</evidence>
<dbReference type="Pfam" id="PF18927">
    <property type="entry name" value="CrtO"/>
    <property type="match status" value="1"/>
</dbReference>
<evidence type="ECO:0000256" key="13">
    <source>
        <dbReference type="SAM" id="Phobius"/>
    </source>
</evidence>
<evidence type="ECO:0000256" key="11">
    <source>
        <dbReference type="ARBA" id="ARBA00023667"/>
    </source>
</evidence>
<evidence type="ECO:0000256" key="6">
    <source>
        <dbReference type="ARBA" id="ARBA00022989"/>
    </source>
</evidence>
<dbReference type="GO" id="GO:0005886">
    <property type="term" value="C:plasma membrane"/>
    <property type="evidence" value="ECO:0007669"/>
    <property type="project" value="UniProtKB-SubCell"/>
</dbReference>
<dbReference type="GO" id="GO:0016746">
    <property type="term" value="F:acyltransferase activity"/>
    <property type="evidence" value="ECO:0007669"/>
    <property type="project" value="UniProtKB-KW"/>
</dbReference>
<dbReference type="RefSeq" id="WP_069836374.1">
    <property type="nucleotide sequence ID" value="NZ_MDGQ01000005.1"/>
</dbReference>
<gene>
    <name evidence="14" type="ORF">BFP71_15635</name>
</gene>
<feature type="transmembrane region" description="Helical" evidence="13">
    <location>
        <begin position="120"/>
        <end position="138"/>
    </location>
</feature>
<evidence type="ECO:0000256" key="8">
    <source>
        <dbReference type="ARBA" id="ARBA00023315"/>
    </source>
</evidence>
<keyword evidence="5" id="KW-0732">Signal</keyword>
<evidence type="ECO:0000256" key="5">
    <source>
        <dbReference type="ARBA" id="ARBA00022729"/>
    </source>
</evidence>
<evidence type="ECO:0000256" key="3">
    <source>
        <dbReference type="ARBA" id="ARBA00022679"/>
    </source>
</evidence>
<comment type="caution">
    <text evidence="14">The sequence shown here is derived from an EMBL/GenBank/DDBJ whole genome shotgun (WGS) entry which is preliminary data.</text>
</comment>
<dbReference type="OrthoDB" id="883215at2"/>
<keyword evidence="8" id="KW-0012">Acyltransferase</keyword>
<keyword evidence="3" id="KW-0808">Transferase</keyword>
<comment type="function">
    <text evidence="12">Catalyzes the acylation of glycosyl-4,4'-diaponeurosporenoate, i.e. the esterification of glucose at the C6'' position with the carboxyl group of the C(15) fatty acid 12-methyltetradecanoic acid, to yield staphyloxanthin. This is the last step in the biosynthesis of this orange pigment, present in most staphylococci strains.</text>
</comment>
<feature type="transmembrane region" description="Helical" evidence="13">
    <location>
        <begin position="96"/>
        <end position="114"/>
    </location>
</feature>
<dbReference type="STRING" id="1563681.BFP71_15635"/>
<evidence type="ECO:0000256" key="7">
    <source>
        <dbReference type="ARBA" id="ARBA00023136"/>
    </source>
</evidence>
<keyword evidence="15" id="KW-1185">Reference proteome</keyword>
<reference evidence="14 15" key="1">
    <citation type="submission" date="2016-08" db="EMBL/GenBank/DDBJ databases">
        <title>Draft genome of Fabibacter sp. strain SK-8.</title>
        <authorList>
            <person name="Wong S.-K."/>
            <person name="Hamasaki K."/>
            <person name="Yoshizawa S."/>
        </authorList>
    </citation>
    <scope>NUCLEOTIDE SEQUENCE [LARGE SCALE GENOMIC DNA]</scope>
    <source>
        <strain evidence="14 15">SK-8</strain>
    </source>
</reference>
<evidence type="ECO:0000256" key="10">
    <source>
        <dbReference type="ARBA" id="ARBA00023603"/>
    </source>
</evidence>
<comment type="pathway">
    <text evidence="9">Carotenoid biosynthesis; staphyloxanthin biosynthesis; staphyloxanthin from farnesyl diphosphate: step 5/5.</text>
</comment>
<sequence length="155" mass="18075">MTKELVLGFIFGISLSFISWLVAIILNSLLLKTSYYTRLHNFNFIKSKAINELIGLRYFKWIVRNSFFKLFNQKIKLENTKVDLSTIRYEMTLSEISHLIGFLFVTIFAIIKSLSVGPVFGLAIMIPNTLLNLYPSLLQQENKRRIDKLNDRARH</sequence>
<keyword evidence="4 13" id="KW-0812">Transmembrane</keyword>
<evidence type="ECO:0000313" key="14">
    <source>
        <dbReference type="EMBL" id="OEK04869.1"/>
    </source>
</evidence>
<evidence type="ECO:0000256" key="9">
    <source>
        <dbReference type="ARBA" id="ARBA00023588"/>
    </source>
</evidence>
<dbReference type="UniPathway" id="UPA00029">
    <property type="reaction ID" value="UER00560"/>
</dbReference>
<comment type="subcellular location">
    <subcellularLocation>
        <location evidence="1">Cell membrane</location>
        <topology evidence="1">Single-pass membrane protein</topology>
    </subcellularLocation>
</comment>
<evidence type="ECO:0000256" key="12">
    <source>
        <dbReference type="ARBA" id="ARBA00025324"/>
    </source>
</evidence>
<organism evidence="14 15">
    <name type="scientific">Roseivirga misakiensis</name>
    <dbReference type="NCBI Taxonomy" id="1563681"/>
    <lineage>
        <taxon>Bacteria</taxon>
        <taxon>Pseudomonadati</taxon>
        <taxon>Bacteroidota</taxon>
        <taxon>Cytophagia</taxon>
        <taxon>Cytophagales</taxon>
        <taxon>Roseivirgaceae</taxon>
        <taxon>Roseivirga</taxon>
    </lineage>
</organism>
<dbReference type="InterPro" id="IPR044021">
    <property type="entry name" value="CrtO"/>
</dbReference>
<accession>A0A1E5T0I0</accession>
<dbReference type="EMBL" id="MDGQ01000005">
    <property type="protein sequence ID" value="OEK04869.1"/>
    <property type="molecule type" value="Genomic_DNA"/>
</dbReference>
<keyword evidence="6 13" id="KW-1133">Transmembrane helix</keyword>
<evidence type="ECO:0000256" key="2">
    <source>
        <dbReference type="ARBA" id="ARBA00022475"/>
    </source>
</evidence>
<protein>
    <recommendedName>
        <fullName evidence="11">Glycosyl-4,4'-diaponeurosporenoate acyltransferase</fullName>
    </recommendedName>
</protein>
<comment type="similarity">
    <text evidence="10">Belongs to the acyltransferase CrtO family.</text>
</comment>
<name>A0A1E5T0I0_9BACT</name>
<keyword evidence="2" id="KW-1003">Cell membrane</keyword>
<keyword evidence="7 13" id="KW-0472">Membrane</keyword>
<evidence type="ECO:0000256" key="1">
    <source>
        <dbReference type="ARBA" id="ARBA00004162"/>
    </source>
</evidence>
<dbReference type="AlphaFoldDB" id="A0A1E5T0I0"/>